<proteinExistence type="predicted"/>
<evidence type="ECO:0000259" key="2">
    <source>
        <dbReference type="Pfam" id="PF18267"/>
    </source>
</evidence>
<accession>A0A444JGD8</accession>
<keyword evidence="4" id="KW-1185">Reference proteome</keyword>
<gene>
    <name evidence="3" type="ORF">VU01_10331</name>
</gene>
<feature type="non-terminal residue" evidence="3">
    <location>
        <position position="1"/>
    </location>
</feature>
<organism evidence="3 4">
    <name type="scientific">Candidatus Electrothrix marina</name>
    <dbReference type="NCBI Taxonomy" id="1859130"/>
    <lineage>
        <taxon>Bacteria</taxon>
        <taxon>Pseudomonadati</taxon>
        <taxon>Thermodesulfobacteriota</taxon>
        <taxon>Desulfobulbia</taxon>
        <taxon>Desulfobulbales</taxon>
        <taxon>Desulfobulbaceae</taxon>
        <taxon>Candidatus Electrothrix</taxon>
    </lineage>
</organism>
<dbReference type="EMBL" id="MTKS01000033">
    <property type="protein sequence ID" value="RWX52159.1"/>
    <property type="molecule type" value="Genomic_DNA"/>
</dbReference>
<dbReference type="Pfam" id="PF18267">
    <property type="entry name" value="Rubredoxin_C"/>
    <property type="match status" value="1"/>
</dbReference>
<name>A0A444JGD8_9BACT</name>
<feature type="domain" description="NADH-rubredoxin oxidoreductase C-terminal" evidence="2">
    <location>
        <begin position="33"/>
        <end position="95"/>
    </location>
</feature>
<comment type="cofactor">
    <cofactor evidence="1">
        <name>FAD</name>
        <dbReference type="ChEBI" id="CHEBI:57692"/>
    </cofactor>
</comment>
<evidence type="ECO:0000313" key="4">
    <source>
        <dbReference type="Proteomes" id="UP000288892"/>
    </source>
</evidence>
<dbReference type="Proteomes" id="UP000288892">
    <property type="component" value="Unassembled WGS sequence"/>
</dbReference>
<dbReference type="InterPro" id="IPR016156">
    <property type="entry name" value="FAD/NAD-linked_Rdtase_dimer_sf"/>
</dbReference>
<evidence type="ECO:0000313" key="3">
    <source>
        <dbReference type="EMBL" id="RWX52159.1"/>
    </source>
</evidence>
<dbReference type="InterPro" id="IPR041575">
    <property type="entry name" value="Rubredoxin_C"/>
</dbReference>
<evidence type="ECO:0000256" key="1">
    <source>
        <dbReference type="ARBA" id="ARBA00001974"/>
    </source>
</evidence>
<sequence length="116" mass="12802">WTNAVHTGRVAGCSMSGGRSEMPPLLSVMNSTEIAGLPLVSAGRLDALEGQYTVIAEGEGGNYRKLLFDDDRLIGLLFLGKVDRAGVYVNMIRNRIPLGERREAVIREVMTEIRRR</sequence>
<dbReference type="Gene3D" id="3.30.390.30">
    <property type="match status" value="1"/>
</dbReference>
<protein>
    <recommendedName>
        <fullName evidence="2">NADH-rubredoxin oxidoreductase C-terminal domain-containing protein</fullName>
    </recommendedName>
</protein>
<comment type="caution">
    <text evidence="3">The sequence shown here is derived from an EMBL/GenBank/DDBJ whole genome shotgun (WGS) entry which is preliminary data.</text>
</comment>
<reference evidence="3 4" key="1">
    <citation type="submission" date="2017-01" db="EMBL/GenBank/DDBJ databases">
        <title>The cable genome- insights into the physiology and evolution of filamentous bacteria capable of sulfide oxidation via long distance electron transfer.</title>
        <authorList>
            <person name="Schreiber L."/>
            <person name="Bjerg J.T."/>
            <person name="Boggild A."/>
            <person name="Van De Vossenberg J."/>
            <person name="Meysman F."/>
            <person name="Nielsen L.P."/>
            <person name="Schramm A."/>
            <person name="Kjeldsen K.U."/>
        </authorList>
    </citation>
    <scope>NUCLEOTIDE SEQUENCE [LARGE SCALE GENOMIC DNA]</scope>
    <source>
        <strain evidence="3">A5</strain>
    </source>
</reference>
<dbReference type="AlphaFoldDB" id="A0A444JGD8"/>